<organism evidence="2 3">
    <name type="scientific">Hyaloscypha bicolor E</name>
    <dbReference type="NCBI Taxonomy" id="1095630"/>
    <lineage>
        <taxon>Eukaryota</taxon>
        <taxon>Fungi</taxon>
        <taxon>Dikarya</taxon>
        <taxon>Ascomycota</taxon>
        <taxon>Pezizomycotina</taxon>
        <taxon>Leotiomycetes</taxon>
        <taxon>Helotiales</taxon>
        <taxon>Hyaloscyphaceae</taxon>
        <taxon>Hyaloscypha</taxon>
        <taxon>Hyaloscypha bicolor</taxon>
    </lineage>
</organism>
<feature type="compositionally biased region" description="Basic and acidic residues" evidence="1">
    <location>
        <begin position="516"/>
        <end position="539"/>
    </location>
</feature>
<feature type="compositionally biased region" description="Polar residues" evidence="1">
    <location>
        <begin position="499"/>
        <end position="515"/>
    </location>
</feature>
<feature type="compositionally biased region" description="Polar residues" evidence="1">
    <location>
        <begin position="354"/>
        <end position="375"/>
    </location>
</feature>
<dbReference type="InParanoid" id="A0A2J6T7E4"/>
<feature type="compositionally biased region" description="Polar residues" evidence="1">
    <location>
        <begin position="129"/>
        <end position="150"/>
    </location>
</feature>
<feature type="region of interest" description="Disordered" evidence="1">
    <location>
        <begin position="387"/>
        <end position="583"/>
    </location>
</feature>
<dbReference type="OrthoDB" id="5244050at2759"/>
<gene>
    <name evidence="2" type="ORF">K444DRAFT_613744</name>
</gene>
<feature type="compositionally biased region" description="Polar residues" evidence="1">
    <location>
        <begin position="264"/>
        <end position="274"/>
    </location>
</feature>
<feature type="compositionally biased region" description="Basic and acidic residues" evidence="1">
    <location>
        <begin position="609"/>
        <end position="622"/>
    </location>
</feature>
<feature type="compositionally biased region" description="Low complexity" evidence="1">
    <location>
        <begin position="623"/>
        <end position="633"/>
    </location>
</feature>
<feature type="compositionally biased region" description="Low complexity" evidence="1">
    <location>
        <begin position="394"/>
        <end position="413"/>
    </location>
</feature>
<reference evidence="2 3" key="1">
    <citation type="submission" date="2016-04" db="EMBL/GenBank/DDBJ databases">
        <title>A degradative enzymes factory behind the ericoid mycorrhizal symbiosis.</title>
        <authorList>
            <consortium name="DOE Joint Genome Institute"/>
            <person name="Martino E."/>
            <person name="Morin E."/>
            <person name="Grelet G."/>
            <person name="Kuo A."/>
            <person name="Kohler A."/>
            <person name="Daghino S."/>
            <person name="Barry K."/>
            <person name="Choi C."/>
            <person name="Cichocki N."/>
            <person name="Clum A."/>
            <person name="Copeland A."/>
            <person name="Hainaut M."/>
            <person name="Haridas S."/>
            <person name="Labutti K."/>
            <person name="Lindquist E."/>
            <person name="Lipzen A."/>
            <person name="Khouja H.-R."/>
            <person name="Murat C."/>
            <person name="Ohm R."/>
            <person name="Olson A."/>
            <person name="Spatafora J."/>
            <person name="Veneault-Fourrey C."/>
            <person name="Henrissat B."/>
            <person name="Grigoriev I."/>
            <person name="Martin F."/>
            <person name="Perotto S."/>
        </authorList>
    </citation>
    <scope>NUCLEOTIDE SEQUENCE [LARGE SCALE GENOMIC DNA]</scope>
    <source>
        <strain evidence="2 3">E</strain>
    </source>
</reference>
<dbReference type="Proteomes" id="UP000235371">
    <property type="component" value="Unassembled WGS sequence"/>
</dbReference>
<feature type="compositionally biased region" description="Polar residues" evidence="1">
    <location>
        <begin position="158"/>
        <end position="171"/>
    </location>
</feature>
<feature type="compositionally biased region" description="Polar residues" evidence="1">
    <location>
        <begin position="282"/>
        <end position="299"/>
    </location>
</feature>
<evidence type="ECO:0000313" key="2">
    <source>
        <dbReference type="EMBL" id="PMD58951.1"/>
    </source>
</evidence>
<dbReference type="EMBL" id="KZ613817">
    <property type="protein sequence ID" value="PMD58951.1"/>
    <property type="molecule type" value="Genomic_DNA"/>
</dbReference>
<accession>A0A2J6T7E4</accession>
<feature type="compositionally biased region" description="Low complexity" evidence="1">
    <location>
        <begin position="547"/>
        <end position="557"/>
    </location>
</feature>
<feature type="region of interest" description="Disordered" evidence="1">
    <location>
        <begin position="658"/>
        <end position="717"/>
    </location>
</feature>
<feature type="compositionally biased region" description="Basic and acidic residues" evidence="1">
    <location>
        <begin position="328"/>
        <end position="353"/>
    </location>
</feature>
<dbReference type="AlphaFoldDB" id="A0A2J6T7E4"/>
<feature type="region of interest" description="Disordered" evidence="1">
    <location>
        <begin position="609"/>
        <end position="639"/>
    </location>
</feature>
<feature type="compositionally biased region" description="Low complexity" evidence="1">
    <location>
        <begin position="67"/>
        <end position="92"/>
    </location>
</feature>
<proteinExistence type="predicted"/>
<feature type="region of interest" description="Disordered" evidence="1">
    <location>
        <begin position="235"/>
        <end position="375"/>
    </location>
</feature>
<evidence type="ECO:0000313" key="3">
    <source>
        <dbReference type="Proteomes" id="UP000235371"/>
    </source>
</evidence>
<dbReference type="GeneID" id="36588486"/>
<dbReference type="RefSeq" id="XP_024735855.1">
    <property type="nucleotide sequence ID" value="XM_024880409.1"/>
</dbReference>
<sequence length="776" mass="85725">MGRTSKFLFPIPGRKHTSSKNNVPPASSPAISTSSNLSKAQRFLGTENDLNIDSPTREDGHPWRYPGSRSSGMSISISESTQSTQSTNESGSVHGSQYDQLDDESGVFPRALHGKASSTLLGQRYADDGTTTNSSISGRLRNEGSSSTLRSYYDRQKSPLSISQQTSNSSARDLALRKGFPPVIQRSPLLQVESVDPFDQHFAGEQHQLRENDFHVGGSIEKNSRKKPARLDLSMLFPSRRNGKKSDSESLTQSPSSLSPNLSRQTQESRPASSSRRRKLTKVSSKESLQSQKHSIRSTQSEDRRSRQTSGTLEHLYDHYESIPPRSARMDRIPESSVPDRNDSRTSRADQHSHVTPNSKSPNNRESYLSPSNSESFSWKNIRESMISPPWDGSSAASFSSRNSRTSRRTSASVLSNSDLKQRSVLSLSSDSEDDSEPEPVRSPCVPSQDNKALRVLNGSSEMPKESRRHQVQQPEGLTARQHGHKKGSAKGTPFLTIPESSIPATRINGTWSSSKGEEPHTSSDRHRKDSRTSGEKGRRSSKKRSSNASGKPSHQQPTPPHSPTSVEFRRSSQSSSRFMAVTKQEEALLEALRQKRARMREKIIEEHETAKSPPRIPERVTSHYSTTSSVSTIRGDRGTNEKQKVLLYLDTPISESQAIDTAEPSPDLSDFLSFGSDEDSTPRTSWAVPPKDHARPDSAVSPHSRGSKFSPMTPPSAARLSAVGAAVGFRDERAIDQELEGKKRLTGVRFVDDTKVVNAQDFLLDENESEVIWGL</sequence>
<feature type="compositionally biased region" description="Low complexity" evidence="1">
    <location>
        <begin position="249"/>
        <end position="263"/>
    </location>
</feature>
<feature type="region of interest" description="Disordered" evidence="1">
    <location>
        <begin position="1"/>
        <end position="172"/>
    </location>
</feature>
<feature type="compositionally biased region" description="Low complexity" evidence="1">
    <location>
        <begin position="24"/>
        <end position="38"/>
    </location>
</feature>
<keyword evidence="3" id="KW-1185">Reference proteome</keyword>
<name>A0A2J6T7E4_9HELO</name>
<dbReference type="STRING" id="1095630.A0A2J6T7E4"/>
<evidence type="ECO:0000256" key="1">
    <source>
        <dbReference type="SAM" id="MobiDB-lite"/>
    </source>
</evidence>
<protein>
    <submittedName>
        <fullName evidence="2">Uncharacterized protein</fullName>
    </submittedName>
</protein>